<gene>
    <name evidence="12" type="ORF">M413DRAFT_55420</name>
</gene>
<evidence type="ECO:0000256" key="3">
    <source>
        <dbReference type="ARBA" id="ARBA00022737"/>
    </source>
</evidence>
<evidence type="ECO:0000313" key="13">
    <source>
        <dbReference type="Proteomes" id="UP000053424"/>
    </source>
</evidence>
<dbReference type="EMBL" id="KN831770">
    <property type="protein sequence ID" value="KIM46953.1"/>
    <property type="molecule type" value="Genomic_DNA"/>
</dbReference>
<dbReference type="STRING" id="686832.A0A0C2YAT2"/>
<keyword evidence="2" id="KW-0479">Metal-binding</keyword>
<evidence type="ECO:0000259" key="11">
    <source>
        <dbReference type="PROSITE" id="PS50157"/>
    </source>
</evidence>
<dbReference type="GO" id="GO:0000978">
    <property type="term" value="F:RNA polymerase II cis-regulatory region sequence-specific DNA binding"/>
    <property type="evidence" value="ECO:0007669"/>
    <property type="project" value="TreeGrafter"/>
</dbReference>
<reference evidence="12 13" key="1">
    <citation type="submission" date="2014-04" db="EMBL/GenBank/DDBJ databases">
        <authorList>
            <consortium name="DOE Joint Genome Institute"/>
            <person name="Kuo A."/>
            <person name="Gay G."/>
            <person name="Dore J."/>
            <person name="Kohler A."/>
            <person name="Nagy L.G."/>
            <person name="Floudas D."/>
            <person name="Copeland A."/>
            <person name="Barry K.W."/>
            <person name="Cichocki N."/>
            <person name="Veneault-Fourrey C."/>
            <person name="LaButti K."/>
            <person name="Lindquist E.A."/>
            <person name="Lipzen A."/>
            <person name="Lundell T."/>
            <person name="Morin E."/>
            <person name="Murat C."/>
            <person name="Sun H."/>
            <person name="Tunlid A."/>
            <person name="Henrissat B."/>
            <person name="Grigoriev I.V."/>
            <person name="Hibbett D.S."/>
            <person name="Martin F."/>
            <person name="Nordberg H.P."/>
            <person name="Cantor M.N."/>
            <person name="Hua S.X."/>
        </authorList>
    </citation>
    <scope>NUCLEOTIDE SEQUENCE [LARGE SCALE GENOMIC DNA]</scope>
    <source>
        <strain evidence="13">h7</strain>
    </source>
</reference>
<dbReference type="InterPro" id="IPR050329">
    <property type="entry name" value="GLI_C2H2-zinc-finger"/>
</dbReference>
<dbReference type="PROSITE" id="PS50157">
    <property type="entry name" value="ZINC_FINGER_C2H2_2"/>
    <property type="match status" value="2"/>
</dbReference>
<name>A0A0C2YAT2_HEBCY</name>
<dbReference type="SUPFAM" id="SSF57667">
    <property type="entry name" value="beta-beta-alpha zinc fingers"/>
    <property type="match status" value="1"/>
</dbReference>
<feature type="domain" description="C2H2-type" evidence="11">
    <location>
        <begin position="30"/>
        <end position="54"/>
    </location>
</feature>
<evidence type="ECO:0000256" key="4">
    <source>
        <dbReference type="ARBA" id="ARBA00022771"/>
    </source>
</evidence>
<keyword evidence="5" id="KW-0862">Zinc</keyword>
<evidence type="ECO:0000256" key="5">
    <source>
        <dbReference type="ARBA" id="ARBA00022833"/>
    </source>
</evidence>
<dbReference type="PANTHER" id="PTHR19818">
    <property type="entry name" value="ZINC FINGER PROTEIN ZIC AND GLI"/>
    <property type="match status" value="1"/>
</dbReference>
<feature type="region of interest" description="Disordered" evidence="10">
    <location>
        <begin position="81"/>
        <end position="150"/>
    </location>
</feature>
<feature type="non-terminal residue" evidence="12">
    <location>
        <position position="150"/>
    </location>
</feature>
<keyword evidence="3" id="KW-0677">Repeat</keyword>
<dbReference type="GO" id="GO:0000981">
    <property type="term" value="F:DNA-binding transcription factor activity, RNA polymerase II-specific"/>
    <property type="evidence" value="ECO:0007669"/>
    <property type="project" value="TreeGrafter"/>
</dbReference>
<dbReference type="PROSITE" id="PS00028">
    <property type="entry name" value="ZINC_FINGER_C2H2_1"/>
    <property type="match status" value="2"/>
</dbReference>
<dbReference type="InterPro" id="IPR013087">
    <property type="entry name" value="Znf_C2H2_type"/>
</dbReference>
<evidence type="ECO:0000256" key="1">
    <source>
        <dbReference type="ARBA" id="ARBA00006991"/>
    </source>
</evidence>
<dbReference type="HOGENOM" id="CLU_2032094_0_0_1"/>
<evidence type="ECO:0000256" key="6">
    <source>
        <dbReference type="ARBA" id="ARBA00023015"/>
    </source>
</evidence>
<dbReference type="Gene3D" id="3.30.160.60">
    <property type="entry name" value="Classic Zinc Finger"/>
    <property type="match status" value="2"/>
</dbReference>
<dbReference type="SMART" id="SM00355">
    <property type="entry name" value="ZnF_C2H2"/>
    <property type="match status" value="2"/>
</dbReference>
<dbReference type="GO" id="GO:0005634">
    <property type="term" value="C:nucleus"/>
    <property type="evidence" value="ECO:0007669"/>
    <property type="project" value="UniProtKB-ARBA"/>
</dbReference>
<evidence type="ECO:0000256" key="8">
    <source>
        <dbReference type="ARBA" id="ARBA00023242"/>
    </source>
</evidence>
<sequence length="150" mass="16392">MHECEVCGKKFPRPSGLKTHMNTHNNEKPYPCGFPGCTRTFGVRSNAKRHLRTHGVIPAPASPSEPPYVVGFSPPVIMPANSQDLSIPNTAGETTATGHSRRPGRASQFKLRWMPPSLTTRTNASSLREVHDGQQDFQGDPEEEEDDGGS</sequence>
<protein>
    <recommendedName>
        <fullName evidence="11">C2H2-type domain-containing protein</fullName>
    </recommendedName>
</protein>
<evidence type="ECO:0000313" key="12">
    <source>
        <dbReference type="EMBL" id="KIM46953.1"/>
    </source>
</evidence>
<feature type="domain" description="C2H2-type" evidence="11">
    <location>
        <begin position="2"/>
        <end position="29"/>
    </location>
</feature>
<accession>A0A0C2YAT2</accession>
<dbReference type="GO" id="GO:0045944">
    <property type="term" value="P:positive regulation of transcription by RNA polymerase II"/>
    <property type="evidence" value="ECO:0007669"/>
    <property type="project" value="UniProtKB-ARBA"/>
</dbReference>
<keyword evidence="13" id="KW-1185">Reference proteome</keyword>
<evidence type="ECO:0000256" key="2">
    <source>
        <dbReference type="ARBA" id="ARBA00022723"/>
    </source>
</evidence>
<evidence type="ECO:0000256" key="7">
    <source>
        <dbReference type="ARBA" id="ARBA00023163"/>
    </source>
</evidence>
<organism evidence="12 13">
    <name type="scientific">Hebeloma cylindrosporum</name>
    <dbReference type="NCBI Taxonomy" id="76867"/>
    <lineage>
        <taxon>Eukaryota</taxon>
        <taxon>Fungi</taxon>
        <taxon>Dikarya</taxon>
        <taxon>Basidiomycota</taxon>
        <taxon>Agaricomycotina</taxon>
        <taxon>Agaricomycetes</taxon>
        <taxon>Agaricomycetidae</taxon>
        <taxon>Agaricales</taxon>
        <taxon>Agaricineae</taxon>
        <taxon>Hymenogastraceae</taxon>
        <taxon>Hebeloma</taxon>
    </lineage>
</organism>
<reference evidence="13" key="2">
    <citation type="submission" date="2015-01" db="EMBL/GenBank/DDBJ databases">
        <title>Evolutionary Origins and Diversification of the Mycorrhizal Mutualists.</title>
        <authorList>
            <consortium name="DOE Joint Genome Institute"/>
            <consortium name="Mycorrhizal Genomics Consortium"/>
            <person name="Kohler A."/>
            <person name="Kuo A."/>
            <person name="Nagy L.G."/>
            <person name="Floudas D."/>
            <person name="Copeland A."/>
            <person name="Barry K.W."/>
            <person name="Cichocki N."/>
            <person name="Veneault-Fourrey C."/>
            <person name="LaButti K."/>
            <person name="Lindquist E.A."/>
            <person name="Lipzen A."/>
            <person name="Lundell T."/>
            <person name="Morin E."/>
            <person name="Murat C."/>
            <person name="Riley R."/>
            <person name="Ohm R."/>
            <person name="Sun H."/>
            <person name="Tunlid A."/>
            <person name="Henrissat B."/>
            <person name="Grigoriev I.V."/>
            <person name="Hibbett D.S."/>
            <person name="Martin F."/>
        </authorList>
    </citation>
    <scope>NUCLEOTIDE SEQUENCE [LARGE SCALE GENOMIC DNA]</scope>
    <source>
        <strain evidence="13">h7</strain>
    </source>
</reference>
<dbReference type="AlphaFoldDB" id="A0A0C2YAT2"/>
<comment type="similarity">
    <text evidence="1">Belongs to the krueppel C2H2-type zinc-finger protein family.</text>
</comment>
<evidence type="ECO:0000256" key="10">
    <source>
        <dbReference type="SAM" id="MobiDB-lite"/>
    </source>
</evidence>
<dbReference type="Proteomes" id="UP000053424">
    <property type="component" value="Unassembled WGS sequence"/>
</dbReference>
<dbReference type="FunFam" id="3.30.160.60:FF:000761">
    <property type="entry name" value="Zinc finger protein 449"/>
    <property type="match status" value="1"/>
</dbReference>
<feature type="compositionally biased region" description="Acidic residues" evidence="10">
    <location>
        <begin position="139"/>
        <end position="150"/>
    </location>
</feature>
<proteinExistence type="inferred from homology"/>
<keyword evidence="4 9" id="KW-0863">Zinc-finger</keyword>
<keyword evidence="6" id="KW-0805">Transcription regulation</keyword>
<dbReference type="GO" id="GO:0008270">
    <property type="term" value="F:zinc ion binding"/>
    <property type="evidence" value="ECO:0007669"/>
    <property type="project" value="UniProtKB-KW"/>
</dbReference>
<keyword evidence="7" id="KW-0804">Transcription</keyword>
<dbReference type="InterPro" id="IPR036236">
    <property type="entry name" value="Znf_C2H2_sf"/>
</dbReference>
<dbReference type="Pfam" id="PF00096">
    <property type="entry name" value="zf-C2H2"/>
    <property type="match status" value="2"/>
</dbReference>
<feature type="compositionally biased region" description="Polar residues" evidence="10">
    <location>
        <begin position="81"/>
        <end position="98"/>
    </location>
</feature>
<dbReference type="PANTHER" id="PTHR19818:SF139">
    <property type="entry name" value="PAIR-RULE PROTEIN ODD-PAIRED"/>
    <property type="match status" value="1"/>
</dbReference>
<evidence type="ECO:0000256" key="9">
    <source>
        <dbReference type="PROSITE-ProRule" id="PRU00042"/>
    </source>
</evidence>
<dbReference type="OrthoDB" id="6077919at2759"/>
<feature type="compositionally biased region" description="Polar residues" evidence="10">
    <location>
        <begin position="117"/>
        <end position="126"/>
    </location>
</feature>
<keyword evidence="8" id="KW-0539">Nucleus</keyword>